<dbReference type="Proteomes" id="UP000238164">
    <property type="component" value="Chromosome 1"/>
</dbReference>
<dbReference type="AlphaFoldDB" id="A0A2N9JHI0"/>
<proteinExistence type="predicted"/>
<dbReference type="EMBL" id="LT985188">
    <property type="protein sequence ID" value="SPD87534.1"/>
    <property type="molecule type" value="Genomic_DNA"/>
</dbReference>
<keyword evidence="3" id="KW-1185">Reference proteome</keyword>
<gene>
    <name evidence="2" type="ORF">MPLG2_2504</name>
</gene>
<sequence length="70" mass="8044">MTRSYRRPKQPGDPNNRAAPSSQATRSTPRPVVPATRHPRHPGERRDLTAVTLTARRRCRKPEQSARSWM</sequence>
<dbReference type="KEGG" id="mgg:MPLG2_2504"/>
<protein>
    <submittedName>
        <fullName evidence="2">Uncharacterized protein</fullName>
    </submittedName>
</protein>
<name>A0A2N9JHI0_9ACTN</name>
<organism evidence="2 3">
    <name type="scientific">Micropruina glycogenica</name>
    <dbReference type="NCBI Taxonomy" id="75385"/>
    <lineage>
        <taxon>Bacteria</taxon>
        <taxon>Bacillati</taxon>
        <taxon>Actinomycetota</taxon>
        <taxon>Actinomycetes</taxon>
        <taxon>Propionibacteriales</taxon>
        <taxon>Nocardioidaceae</taxon>
        <taxon>Micropruina</taxon>
    </lineage>
</organism>
<reference evidence="2 3" key="1">
    <citation type="submission" date="2018-02" db="EMBL/GenBank/DDBJ databases">
        <authorList>
            <person name="Cohen D.B."/>
            <person name="Kent A.D."/>
        </authorList>
    </citation>
    <scope>NUCLEOTIDE SEQUENCE [LARGE SCALE GENOMIC DNA]</scope>
    <source>
        <strain evidence="2">1</strain>
    </source>
</reference>
<feature type="region of interest" description="Disordered" evidence="1">
    <location>
        <begin position="1"/>
        <end position="70"/>
    </location>
</feature>
<accession>A0A2N9JHI0</accession>
<evidence type="ECO:0000256" key="1">
    <source>
        <dbReference type="SAM" id="MobiDB-lite"/>
    </source>
</evidence>
<feature type="compositionally biased region" description="Polar residues" evidence="1">
    <location>
        <begin position="18"/>
        <end position="28"/>
    </location>
</feature>
<evidence type="ECO:0000313" key="3">
    <source>
        <dbReference type="Proteomes" id="UP000238164"/>
    </source>
</evidence>
<evidence type="ECO:0000313" key="2">
    <source>
        <dbReference type="EMBL" id="SPD87534.1"/>
    </source>
</evidence>